<evidence type="ECO:0000259" key="2">
    <source>
        <dbReference type="Pfam" id="PF13231"/>
    </source>
</evidence>
<dbReference type="EMBL" id="PDDV01000013">
    <property type="protein sequence ID" value="PEH73560.1"/>
    <property type="molecule type" value="Genomic_DNA"/>
</dbReference>
<dbReference type="Pfam" id="PF13231">
    <property type="entry name" value="PMT_2"/>
    <property type="match status" value="1"/>
</dbReference>
<feature type="transmembrane region" description="Helical" evidence="1">
    <location>
        <begin position="242"/>
        <end position="264"/>
    </location>
</feature>
<dbReference type="GeneID" id="93123137"/>
<dbReference type="RefSeq" id="WP_050979574.1">
    <property type="nucleotide sequence ID" value="NZ_CP082939.1"/>
</dbReference>
<feature type="transmembrane region" description="Helical" evidence="1">
    <location>
        <begin position="15"/>
        <end position="33"/>
    </location>
</feature>
<comment type="caution">
    <text evidence="3">The sequence shown here is derived from an EMBL/GenBank/DDBJ whole genome shotgun (WGS) entry which is preliminary data.</text>
</comment>
<keyword evidence="1" id="KW-1133">Transmembrane helix</keyword>
<sequence length="497" mass="56152">MTICRWPQRAPPGRLLGWLLLYILLWTGVTQYLDPALPYDAVEAMNWGQNGEWGSPKNPWLVGAMMRPLLYFPALSPEHYWYLCHFVVIAGGMLGVWMLTRRLTGRADLAWLALMSLNLSGSINIDMLPYNDNYLLVGLWPWLFWALARALATDSPRWGWPLFALLAGLATMAKYSTVALLLLLLLATLISPSLRPLYRQRRFWLAIAIYFALVTPNALWLTQHQFAAIHWVSGQLHPEPNLHASLAMLTVFYPLLIMTLLVYLSGGRLHWPAPGALRLSLLMLLIPLALILLWLTLYRGGRITEWLQPFVIPAIALLCASLRGVSSRQIRRLSRGLSLLAPLVLCGYAVVYLLDLRGCGQEWSGLTPFARQAETFWRQQSPTPLRLVGGDYLHQWLLVYAIARPRTIQPWQRDTPTPPNIYTPGITQARIERDGVLLVGRLGAPCSPAAFRAVWRDWPELQPHAYRQIDFVAQPGAPHQPLCLAIVPPRRGTNPAE</sequence>
<organism evidence="3 4">
    <name type="scientific">Edwardsiella tarda</name>
    <dbReference type="NCBI Taxonomy" id="636"/>
    <lineage>
        <taxon>Bacteria</taxon>
        <taxon>Pseudomonadati</taxon>
        <taxon>Pseudomonadota</taxon>
        <taxon>Gammaproteobacteria</taxon>
        <taxon>Enterobacterales</taxon>
        <taxon>Hafniaceae</taxon>
        <taxon>Edwardsiella</taxon>
    </lineage>
</organism>
<dbReference type="InterPro" id="IPR038731">
    <property type="entry name" value="RgtA/B/C-like"/>
</dbReference>
<dbReference type="OrthoDB" id="5837519at2"/>
<evidence type="ECO:0000313" key="4">
    <source>
        <dbReference type="Proteomes" id="UP000219788"/>
    </source>
</evidence>
<feature type="transmembrane region" description="Helical" evidence="1">
    <location>
        <begin position="203"/>
        <end position="222"/>
    </location>
</feature>
<gene>
    <name evidence="3" type="ORF">CRM76_17305</name>
</gene>
<feature type="domain" description="Glycosyltransferase RgtA/B/C/D-like" evidence="2">
    <location>
        <begin position="82"/>
        <end position="220"/>
    </location>
</feature>
<feature type="transmembrane region" description="Helical" evidence="1">
    <location>
        <begin position="276"/>
        <end position="295"/>
    </location>
</feature>
<dbReference type="AlphaFoldDB" id="A0A2A7U5E7"/>
<dbReference type="Proteomes" id="UP000219788">
    <property type="component" value="Unassembled WGS sequence"/>
</dbReference>
<proteinExistence type="predicted"/>
<feature type="transmembrane region" description="Helical" evidence="1">
    <location>
        <begin position="307"/>
        <end position="325"/>
    </location>
</feature>
<evidence type="ECO:0000313" key="3">
    <source>
        <dbReference type="EMBL" id="PEH73560.1"/>
    </source>
</evidence>
<accession>A0A2A7U5E7</accession>
<keyword evidence="1" id="KW-0812">Transmembrane</keyword>
<feature type="transmembrane region" description="Helical" evidence="1">
    <location>
        <begin position="158"/>
        <end position="191"/>
    </location>
</feature>
<feature type="transmembrane region" description="Helical" evidence="1">
    <location>
        <begin position="337"/>
        <end position="354"/>
    </location>
</feature>
<feature type="transmembrane region" description="Helical" evidence="1">
    <location>
        <begin position="134"/>
        <end position="152"/>
    </location>
</feature>
<name>A0A2A7U5E7_EDWTA</name>
<protein>
    <recommendedName>
        <fullName evidence="2">Glycosyltransferase RgtA/B/C/D-like domain-containing protein</fullName>
    </recommendedName>
</protein>
<reference evidence="4" key="1">
    <citation type="submission" date="2017-09" db="EMBL/GenBank/DDBJ databases">
        <title>FDA dAtabase for Regulatory Grade micrObial Sequences (FDA-ARGOS): Supporting development and validation of Infectious Disease Dx tests.</title>
        <authorList>
            <person name="Goldberg B."/>
            <person name="Campos J."/>
            <person name="Tallon L."/>
            <person name="Sadzewicz L."/>
            <person name="Ott S."/>
            <person name="Zhao X."/>
            <person name="Nagaraj S."/>
            <person name="Vavikolanu K."/>
            <person name="Aluvathingal J."/>
            <person name="Nadendla S."/>
            <person name="Geyer C."/>
            <person name="Sichtig H."/>
        </authorList>
    </citation>
    <scope>NUCLEOTIDE SEQUENCE [LARGE SCALE GENOMIC DNA]</scope>
    <source>
        <strain evidence="4">FDAARGOS_370</strain>
    </source>
</reference>
<dbReference type="STRING" id="636.AAW15_12655"/>
<evidence type="ECO:0000256" key="1">
    <source>
        <dbReference type="SAM" id="Phobius"/>
    </source>
</evidence>
<feature type="transmembrane region" description="Helical" evidence="1">
    <location>
        <begin position="80"/>
        <end position="99"/>
    </location>
</feature>
<keyword evidence="1" id="KW-0472">Membrane</keyword>